<reference evidence="10 11" key="1">
    <citation type="journal article" date="2016" name="Nat. Commun.">
        <title>Thousands of microbial genomes shed light on interconnected biogeochemical processes in an aquifer system.</title>
        <authorList>
            <person name="Anantharaman K."/>
            <person name="Brown C.T."/>
            <person name="Hug L.A."/>
            <person name="Sharon I."/>
            <person name="Castelle C.J."/>
            <person name="Probst A.J."/>
            <person name="Thomas B.C."/>
            <person name="Singh A."/>
            <person name="Wilkins M.J."/>
            <person name="Karaoz U."/>
            <person name="Brodie E.L."/>
            <person name="Williams K.H."/>
            <person name="Hubbard S.S."/>
            <person name="Banfield J.F."/>
        </authorList>
    </citation>
    <scope>NUCLEOTIDE SEQUENCE [LARGE SCALE GENOMIC DNA]</scope>
</reference>
<protein>
    <recommendedName>
        <fullName evidence="1 8">Tyrosine--tRNA ligase</fullName>
        <ecNumber evidence="1 8">6.1.1.1</ecNumber>
    </recommendedName>
</protein>
<comment type="caution">
    <text evidence="10">The sequence shown here is derived from an EMBL/GenBank/DDBJ whole genome shotgun (WGS) entry which is preliminary data.</text>
</comment>
<dbReference type="InterPro" id="IPR002307">
    <property type="entry name" value="Tyr-tRNA-ligase"/>
</dbReference>
<dbReference type="GO" id="GO:0005524">
    <property type="term" value="F:ATP binding"/>
    <property type="evidence" value="ECO:0007669"/>
    <property type="project" value="UniProtKB-KW"/>
</dbReference>
<evidence type="ECO:0000256" key="3">
    <source>
        <dbReference type="ARBA" id="ARBA00022741"/>
    </source>
</evidence>
<sequence>MVTKSAQAGDLLERGVAEVIVKKDLAARLRSGKKLVCKLGIDPTGADVHIGHMVVIRKLRAFQQAGHDVVIIVGDYTARIGDPSGRDKMREPLTVEKIGANLKTFQQQIGKVLDVGKTRFAYQTEWYDKFGLADMLELAGLFTVQQMLERDMFQKRLKAERPIGIHEFMYPFLQGYDSVAVNADVEFGGTDQTFNLLAGRVVQQHFGQEPQAVLTVPLLEGLDGRKMSKSYGNYIGVFDAPKDMFGKVMSLKDDLIVRYFELTTDVPLVEVRKIAAGLKRGDNPRDAKARLAREMVTLYHDAAAAEAAEAEFNAVFRDKRAPSEMAEFVVRGGEPVMWIDVLVEAGVA</sequence>
<dbReference type="STRING" id="1798542.A3F54_02460"/>
<organism evidence="10 11">
    <name type="scientific">Candidatus Kerfeldbacteria bacterium RIFCSPHIGHO2_12_FULL_48_17</name>
    <dbReference type="NCBI Taxonomy" id="1798542"/>
    <lineage>
        <taxon>Bacteria</taxon>
        <taxon>Candidatus Kerfeldiibacteriota</taxon>
    </lineage>
</organism>
<dbReference type="NCBIfam" id="TIGR00234">
    <property type="entry name" value="tyrS"/>
    <property type="match status" value="1"/>
</dbReference>
<gene>
    <name evidence="10" type="ORF">A3F54_02460</name>
</gene>
<evidence type="ECO:0000313" key="10">
    <source>
        <dbReference type="EMBL" id="OGY85106.1"/>
    </source>
</evidence>
<dbReference type="PRINTS" id="PR01040">
    <property type="entry name" value="TRNASYNTHTYR"/>
</dbReference>
<proteinExistence type="inferred from homology"/>
<comment type="catalytic activity">
    <reaction evidence="7">
        <text>tRNA(Tyr) + L-tyrosine + ATP = L-tyrosyl-tRNA(Tyr) + AMP + diphosphate + H(+)</text>
        <dbReference type="Rhea" id="RHEA:10220"/>
        <dbReference type="Rhea" id="RHEA-COMP:9706"/>
        <dbReference type="Rhea" id="RHEA-COMP:9707"/>
        <dbReference type="ChEBI" id="CHEBI:15378"/>
        <dbReference type="ChEBI" id="CHEBI:30616"/>
        <dbReference type="ChEBI" id="CHEBI:33019"/>
        <dbReference type="ChEBI" id="CHEBI:58315"/>
        <dbReference type="ChEBI" id="CHEBI:78442"/>
        <dbReference type="ChEBI" id="CHEBI:78536"/>
        <dbReference type="ChEBI" id="CHEBI:456215"/>
        <dbReference type="EC" id="6.1.1.1"/>
    </reaction>
</comment>
<dbReference type="SUPFAM" id="SSF52374">
    <property type="entry name" value="Nucleotidylyl transferase"/>
    <property type="match status" value="1"/>
</dbReference>
<dbReference type="InterPro" id="IPR002305">
    <property type="entry name" value="aa-tRNA-synth_Ic"/>
</dbReference>
<evidence type="ECO:0000256" key="8">
    <source>
        <dbReference type="NCBIfam" id="TIGR00234"/>
    </source>
</evidence>
<dbReference type="InterPro" id="IPR024088">
    <property type="entry name" value="Tyr-tRNA-ligase_bac-type"/>
</dbReference>
<keyword evidence="6 9" id="KW-0030">Aminoacyl-tRNA synthetase</keyword>
<keyword evidence="4 9" id="KW-0067">ATP-binding</keyword>
<evidence type="ECO:0000256" key="6">
    <source>
        <dbReference type="ARBA" id="ARBA00023146"/>
    </source>
</evidence>
<dbReference type="EMBL" id="MHKD01000006">
    <property type="protein sequence ID" value="OGY85106.1"/>
    <property type="molecule type" value="Genomic_DNA"/>
</dbReference>
<dbReference type="EC" id="6.1.1.1" evidence="1 8"/>
<dbReference type="InterPro" id="IPR001412">
    <property type="entry name" value="aa-tRNA-synth_I_CS"/>
</dbReference>
<keyword evidence="2 9" id="KW-0436">Ligase</keyword>
<dbReference type="InterPro" id="IPR014729">
    <property type="entry name" value="Rossmann-like_a/b/a_fold"/>
</dbReference>
<dbReference type="PANTHER" id="PTHR11766">
    <property type="entry name" value="TYROSYL-TRNA SYNTHETASE"/>
    <property type="match status" value="1"/>
</dbReference>
<dbReference type="Gene3D" id="3.40.50.620">
    <property type="entry name" value="HUPs"/>
    <property type="match status" value="1"/>
</dbReference>
<dbReference type="GO" id="GO:0005829">
    <property type="term" value="C:cytosol"/>
    <property type="evidence" value="ECO:0007669"/>
    <property type="project" value="TreeGrafter"/>
</dbReference>
<dbReference type="AlphaFoldDB" id="A0A1G2B8T6"/>
<dbReference type="PANTHER" id="PTHR11766:SF1">
    <property type="entry name" value="TYROSINE--TRNA LIGASE"/>
    <property type="match status" value="1"/>
</dbReference>
<comment type="similarity">
    <text evidence="9">Belongs to the class-I aminoacyl-tRNA synthetase family.</text>
</comment>
<keyword evidence="3 9" id="KW-0547">Nucleotide-binding</keyword>
<name>A0A1G2B8T6_9BACT</name>
<evidence type="ECO:0000256" key="9">
    <source>
        <dbReference type="RuleBase" id="RU363036"/>
    </source>
</evidence>
<evidence type="ECO:0000256" key="4">
    <source>
        <dbReference type="ARBA" id="ARBA00022840"/>
    </source>
</evidence>
<evidence type="ECO:0000313" key="11">
    <source>
        <dbReference type="Proteomes" id="UP000176952"/>
    </source>
</evidence>
<dbReference type="Proteomes" id="UP000176952">
    <property type="component" value="Unassembled WGS sequence"/>
</dbReference>
<dbReference type="Pfam" id="PF00579">
    <property type="entry name" value="tRNA-synt_1b"/>
    <property type="match status" value="1"/>
</dbReference>
<dbReference type="CDD" id="cd00805">
    <property type="entry name" value="TyrRS_core"/>
    <property type="match status" value="1"/>
</dbReference>
<dbReference type="GO" id="GO:0004831">
    <property type="term" value="F:tyrosine-tRNA ligase activity"/>
    <property type="evidence" value="ECO:0007669"/>
    <property type="project" value="UniProtKB-UniRule"/>
</dbReference>
<dbReference type="PROSITE" id="PS00178">
    <property type="entry name" value="AA_TRNA_LIGASE_I"/>
    <property type="match status" value="1"/>
</dbReference>
<evidence type="ECO:0000256" key="2">
    <source>
        <dbReference type="ARBA" id="ARBA00022598"/>
    </source>
</evidence>
<dbReference type="GO" id="GO:0006437">
    <property type="term" value="P:tyrosyl-tRNA aminoacylation"/>
    <property type="evidence" value="ECO:0007669"/>
    <property type="project" value="UniProtKB-UniRule"/>
</dbReference>
<evidence type="ECO:0000256" key="7">
    <source>
        <dbReference type="ARBA" id="ARBA00048248"/>
    </source>
</evidence>
<feature type="non-terminal residue" evidence="10">
    <location>
        <position position="348"/>
    </location>
</feature>
<keyword evidence="5 9" id="KW-0648">Protein biosynthesis</keyword>
<accession>A0A1G2B8T6</accession>
<evidence type="ECO:0000256" key="1">
    <source>
        <dbReference type="ARBA" id="ARBA00013160"/>
    </source>
</evidence>
<dbReference type="Gene3D" id="1.10.240.10">
    <property type="entry name" value="Tyrosyl-Transfer RNA Synthetase"/>
    <property type="match status" value="1"/>
</dbReference>
<evidence type="ECO:0000256" key="5">
    <source>
        <dbReference type="ARBA" id="ARBA00022917"/>
    </source>
</evidence>